<feature type="region of interest" description="Disordered" evidence="1">
    <location>
        <begin position="138"/>
        <end position="165"/>
    </location>
</feature>
<evidence type="ECO:0000256" key="1">
    <source>
        <dbReference type="SAM" id="MobiDB-lite"/>
    </source>
</evidence>
<dbReference type="Proteomes" id="UP001444661">
    <property type="component" value="Unassembled WGS sequence"/>
</dbReference>
<reference evidence="2 3" key="1">
    <citation type="submission" date="2023-01" db="EMBL/GenBank/DDBJ databases">
        <title>Analysis of 21 Apiospora genomes using comparative genomics revels a genus with tremendous synthesis potential of carbohydrate active enzymes and secondary metabolites.</title>
        <authorList>
            <person name="Sorensen T."/>
        </authorList>
    </citation>
    <scope>NUCLEOTIDE SEQUENCE [LARGE SCALE GENOMIC DNA]</scope>
    <source>
        <strain evidence="2 3">CBS 33761</strain>
    </source>
</reference>
<feature type="compositionally biased region" description="Basic and acidic residues" evidence="1">
    <location>
        <begin position="1"/>
        <end position="17"/>
    </location>
</feature>
<keyword evidence="3" id="KW-1185">Reference proteome</keyword>
<protein>
    <submittedName>
        <fullName evidence="2">Uncharacterized protein</fullName>
    </submittedName>
</protein>
<proteinExistence type="predicted"/>
<evidence type="ECO:0000313" key="2">
    <source>
        <dbReference type="EMBL" id="KAK8030118.1"/>
    </source>
</evidence>
<sequence length="390" mass="41484">MDDHGDTKAPPHPRLLDSEDEEHPPGLPSYQEATSGTRLPPPSYFHPDTTTNTTPGTDSTITTNNNTTYPDEKARPYGHDDATPSPSSSSQQPAGALTFIISLQNASALLHKKILIRPAGGLANIGWEVEYTSKYQATMKRTAGPGPAREKGEGEGEEKEAAAQSRDVARLKYPEFIVPGWCGVTVTFLPHEAEVGAEAVPGRAVNFMHCTGVMATKYAMEYPVMRGRGGGQVQAQGGDEKQQQQQSFMAEKAMLGAGSNNPAAAATTQNLSAASSSPAAAAGGFDFGSLFSNNWTPFLTQYLVDESEEKHVLAQYTRSAPWATERGILKIFPQNESPDGTMPQFEGPAFIEGILISCAAMVGMQDRLGMVSSLVEAGAEAYAGKGKGRA</sequence>
<gene>
    <name evidence="2" type="ORF">PG993_011409</name>
</gene>
<accession>A0ABR1SFT6</accession>
<feature type="region of interest" description="Disordered" evidence="1">
    <location>
        <begin position="1"/>
        <end position="93"/>
    </location>
</feature>
<dbReference type="EMBL" id="JAQQWK010000010">
    <property type="protein sequence ID" value="KAK8030118.1"/>
    <property type="molecule type" value="Genomic_DNA"/>
</dbReference>
<feature type="compositionally biased region" description="Low complexity" evidence="1">
    <location>
        <begin position="84"/>
        <end position="93"/>
    </location>
</feature>
<name>A0ABR1SFT6_9PEZI</name>
<feature type="compositionally biased region" description="Low complexity" evidence="1">
    <location>
        <begin position="49"/>
        <end position="68"/>
    </location>
</feature>
<evidence type="ECO:0000313" key="3">
    <source>
        <dbReference type="Proteomes" id="UP001444661"/>
    </source>
</evidence>
<feature type="compositionally biased region" description="Basic and acidic residues" evidence="1">
    <location>
        <begin position="70"/>
        <end position="82"/>
    </location>
</feature>
<comment type="caution">
    <text evidence="2">The sequence shown here is derived from an EMBL/GenBank/DDBJ whole genome shotgun (WGS) entry which is preliminary data.</text>
</comment>
<organism evidence="2 3">
    <name type="scientific">Apiospora rasikravindrae</name>
    <dbReference type="NCBI Taxonomy" id="990691"/>
    <lineage>
        <taxon>Eukaryota</taxon>
        <taxon>Fungi</taxon>
        <taxon>Dikarya</taxon>
        <taxon>Ascomycota</taxon>
        <taxon>Pezizomycotina</taxon>
        <taxon>Sordariomycetes</taxon>
        <taxon>Xylariomycetidae</taxon>
        <taxon>Amphisphaeriales</taxon>
        <taxon>Apiosporaceae</taxon>
        <taxon>Apiospora</taxon>
    </lineage>
</organism>